<dbReference type="FunFam" id="1.20.1250.20:FF:000013">
    <property type="entry name" value="MFS general substrate transporter"/>
    <property type="match status" value="1"/>
</dbReference>
<feature type="transmembrane region" description="Helical" evidence="6">
    <location>
        <begin position="383"/>
        <end position="405"/>
    </location>
</feature>
<dbReference type="Gene3D" id="1.20.1250.20">
    <property type="entry name" value="MFS general substrate transporter like domains"/>
    <property type="match status" value="2"/>
</dbReference>
<evidence type="ECO:0000259" key="7">
    <source>
        <dbReference type="PROSITE" id="PS50850"/>
    </source>
</evidence>
<feature type="domain" description="Major facilitator superfamily (MFS) profile" evidence="7">
    <location>
        <begin position="25"/>
        <end position="442"/>
    </location>
</feature>
<dbReference type="PANTHER" id="PTHR43791:SF48">
    <property type="entry name" value="TRANSPORTER, PUTATIVE (AFU_ORTHOLOGUE AFUA_4G01000)-RELATED"/>
    <property type="match status" value="1"/>
</dbReference>
<reference evidence="8 9" key="1">
    <citation type="journal article" date="2018" name="Mol. Biol. Evol.">
        <title>Broad Genomic Sampling Reveals a Smut Pathogenic Ancestry of the Fungal Clade Ustilaginomycotina.</title>
        <authorList>
            <person name="Kijpornyongpan T."/>
            <person name="Mondo S.J."/>
            <person name="Barry K."/>
            <person name="Sandor L."/>
            <person name="Lee J."/>
            <person name="Lipzen A."/>
            <person name="Pangilinan J."/>
            <person name="LaButti K."/>
            <person name="Hainaut M."/>
            <person name="Henrissat B."/>
            <person name="Grigoriev I.V."/>
            <person name="Spatafora J.W."/>
            <person name="Aime M.C."/>
        </authorList>
    </citation>
    <scope>NUCLEOTIDE SEQUENCE [LARGE SCALE GENOMIC DNA]</scope>
    <source>
        <strain evidence="8 9">MCA 3882</strain>
    </source>
</reference>
<keyword evidence="3 6" id="KW-0812">Transmembrane</keyword>
<evidence type="ECO:0000313" key="8">
    <source>
        <dbReference type="EMBL" id="PWN32968.1"/>
    </source>
</evidence>
<dbReference type="AlphaFoldDB" id="A0A316V7H2"/>
<feature type="transmembrane region" description="Helical" evidence="6">
    <location>
        <begin position="21"/>
        <end position="42"/>
    </location>
</feature>
<evidence type="ECO:0000256" key="5">
    <source>
        <dbReference type="ARBA" id="ARBA00023136"/>
    </source>
</evidence>
<feature type="transmembrane region" description="Helical" evidence="6">
    <location>
        <begin position="299"/>
        <end position="317"/>
    </location>
</feature>
<proteinExistence type="predicted"/>
<feature type="transmembrane region" description="Helical" evidence="6">
    <location>
        <begin position="253"/>
        <end position="279"/>
    </location>
</feature>
<feature type="transmembrane region" description="Helical" evidence="6">
    <location>
        <begin position="118"/>
        <end position="141"/>
    </location>
</feature>
<keyword evidence="2" id="KW-0813">Transport</keyword>
<dbReference type="SUPFAM" id="SSF103473">
    <property type="entry name" value="MFS general substrate transporter"/>
    <property type="match status" value="1"/>
</dbReference>
<dbReference type="STRING" id="1280837.A0A316V7H2"/>
<dbReference type="OrthoDB" id="2962993at2759"/>
<dbReference type="PROSITE" id="PS50850">
    <property type="entry name" value="MFS"/>
    <property type="match status" value="1"/>
</dbReference>
<name>A0A316V7H2_9BASI</name>
<dbReference type="PANTHER" id="PTHR43791">
    <property type="entry name" value="PERMEASE-RELATED"/>
    <property type="match status" value="1"/>
</dbReference>
<dbReference type="InParanoid" id="A0A316V7H2"/>
<keyword evidence="4 6" id="KW-1133">Transmembrane helix</keyword>
<comment type="subcellular location">
    <subcellularLocation>
        <location evidence="1">Membrane</location>
        <topology evidence="1">Multi-pass membrane protein</topology>
    </subcellularLocation>
</comment>
<dbReference type="GO" id="GO:0022857">
    <property type="term" value="F:transmembrane transporter activity"/>
    <property type="evidence" value="ECO:0007669"/>
    <property type="project" value="InterPro"/>
</dbReference>
<dbReference type="Proteomes" id="UP000245771">
    <property type="component" value="Unassembled WGS sequence"/>
</dbReference>
<dbReference type="FunFam" id="1.20.1250.20:FF:000018">
    <property type="entry name" value="MFS transporter permease"/>
    <property type="match status" value="1"/>
</dbReference>
<feature type="transmembrane region" description="Helical" evidence="6">
    <location>
        <begin position="62"/>
        <end position="81"/>
    </location>
</feature>
<sequence>MHGKELLHFDPKQEARLRRKIDRWVVPTVALLYLFCFIDRANIGNARLAGLEPDLGINPKTYQYNILLSSFYISYIVFEIPSTMLTKIIGPKIWIAAMAGLFGLLSMCTAFVKSYGAAIAVRFLLGVAEAGMLPSIAFYLSRFYKKDELALRLAMYIVMAPSAGAFGGLLASGILKIDSIGSIERWEMIFFVEGIITMGLAFISYFTLTDSIETAKWLSEDEKYMATARLKTEMVGQTVLVDKATSKAVLRGILAPTSMLCALMFLLDNITVQGVAFFLPTIVKTLYPTKTVIQQQLLTVPPNVVGAVGVLLSAYITTKIRVRFPLVFVNSLFMLTGYAMFLGSKNLNVRYAASFVTCIGAFSMGALLPAWAAINTNNDSEKAGAIGVVVMFGNMGGLVATWSYLSKHAPNFVPGNALNLGAGAGIALLSVILFFYQRRENVKRERGDYDHRLQGKSIEEIELLGLNHPGFKLRH</sequence>
<evidence type="ECO:0000256" key="4">
    <source>
        <dbReference type="ARBA" id="ARBA00022989"/>
    </source>
</evidence>
<dbReference type="GeneID" id="37018501"/>
<feature type="transmembrane region" description="Helical" evidence="6">
    <location>
        <begin position="324"/>
        <end position="343"/>
    </location>
</feature>
<evidence type="ECO:0000313" key="9">
    <source>
        <dbReference type="Proteomes" id="UP000245771"/>
    </source>
</evidence>
<feature type="transmembrane region" description="Helical" evidence="6">
    <location>
        <begin position="153"/>
        <end position="177"/>
    </location>
</feature>
<dbReference type="InterPro" id="IPR036259">
    <property type="entry name" value="MFS_trans_sf"/>
</dbReference>
<feature type="transmembrane region" description="Helical" evidence="6">
    <location>
        <begin position="417"/>
        <end position="436"/>
    </location>
</feature>
<evidence type="ECO:0000256" key="1">
    <source>
        <dbReference type="ARBA" id="ARBA00004141"/>
    </source>
</evidence>
<accession>A0A316V7H2</accession>
<keyword evidence="5 6" id="KW-0472">Membrane</keyword>
<evidence type="ECO:0000256" key="2">
    <source>
        <dbReference type="ARBA" id="ARBA00022448"/>
    </source>
</evidence>
<evidence type="ECO:0000256" key="6">
    <source>
        <dbReference type="SAM" id="Phobius"/>
    </source>
</evidence>
<organism evidence="8 9">
    <name type="scientific">Meira miltonrushii</name>
    <dbReference type="NCBI Taxonomy" id="1280837"/>
    <lineage>
        <taxon>Eukaryota</taxon>
        <taxon>Fungi</taxon>
        <taxon>Dikarya</taxon>
        <taxon>Basidiomycota</taxon>
        <taxon>Ustilaginomycotina</taxon>
        <taxon>Exobasidiomycetes</taxon>
        <taxon>Exobasidiales</taxon>
        <taxon>Brachybasidiaceae</taxon>
        <taxon>Meira</taxon>
    </lineage>
</organism>
<feature type="transmembrane region" description="Helical" evidence="6">
    <location>
        <begin position="189"/>
        <end position="208"/>
    </location>
</feature>
<dbReference type="Pfam" id="PF07690">
    <property type="entry name" value="MFS_1"/>
    <property type="match status" value="1"/>
</dbReference>
<protein>
    <submittedName>
        <fullName evidence="8">MFS general substrate transporter</fullName>
    </submittedName>
</protein>
<feature type="transmembrane region" description="Helical" evidence="6">
    <location>
        <begin position="349"/>
        <end position="371"/>
    </location>
</feature>
<dbReference type="RefSeq" id="XP_025353270.1">
    <property type="nucleotide sequence ID" value="XM_025496720.1"/>
</dbReference>
<feature type="transmembrane region" description="Helical" evidence="6">
    <location>
        <begin position="93"/>
        <end position="112"/>
    </location>
</feature>
<keyword evidence="9" id="KW-1185">Reference proteome</keyword>
<dbReference type="InterPro" id="IPR020846">
    <property type="entry name" value="MFS_dom"/>
</dbReference>
<evidence type="ECO:0000256" key="3">
    <source>
        <dbReference type="ARBA" id="ARBA00022692"/>
    </source>
</evidence>
<dbReference type="GO" id="GO:0016020">
    <property type="term" value="C:membrane"/>
    <property type="evidence" value="ECO:0007669"/>
    <property type="project" value="UniProtKB-SubCell"/>
</dbReference>
<dbReference type="InterPro" id="IPR011701">
    <property type="entry name" value="MFS"/>
</dbReference>
<dbReference type="EMBL" id="KZ819605">
    <property type="protein sequence ID" value="PWN32968.1"/>
    <property type="molecule type" value="Genomic_DNA"/>
</dbReference>
<gene>
    <name evidence="8" type="ORF">FA14DRAFT_125785</name>
</gene>